<dbReference type="AlphaFoldDB" id="A0A2A4T3Q3"/>
<accession>A0A2A4T3Q3</accession>
<dbReference type="EMBL" id="NVSR01000042">
    <property type="protein sequence ID" value="PCI28024.1"/>
    <property type="molecule type" value="Genomic_DNA"/>
</dbReference>
<dbReference type="Proteomes" id="UP000218113">
    <property type="component" value="Unassembled WGS sequence"/>
</dbReference>
<gene>
    <name evidence="1" type="ORF">COB67_07160</name>
</gene>
<protein>
    <submittedName>
        <fullName evidence="1">Toxin</fullName>
    </submittedName>
</protein>
<comment type="caution">
    <text evidence="1">The sequence shown here is derived from an EMBL/GenBank/DDBJ whole genome shotgun (WGS) entry which is preliminary data.</text>
</comment>
<evidence type="ECO:0000313" key="2">
    <source>
        <dbReference type="Proteomes" id="UP000218113"/>
    </source>
</evidence>
<name>A0A2A4T3Q3_9DELT</name>
<organism evidence="1 2">
    <name type="scientific">SAR324 cluster bacterium</name>
    <dbReference type="NCBI Taxonomy" id="2024889"/>
    <lineage>
        <taxon>Bacteria</taxon>
        <taxon>Deltaproteobacteria</taxon>
        <taxon>SAR324 cluster</taxon>
    </lineage>
</organism>
<sequence length="86" mass="10176">MFKYDKEKDKLIRKDRGIGFEDIIDAITNGILDVYDHPNDKECPNQKIYVVEALNYVYLIPFVKEESYIFLKTIIPSRKAKKKYKG</sequence>
<proteinExistence type="predicted"/>
<evidence type="ECO:0000313" key="1">
    <source>
        <dbReference type="EMBL" id="PCI28024.1"/>
    </source>
</evidence>
<reference evidence="2" key="1">
    <citation type="submission" date="2017-08" db="EMBL/GenBank/DDBJ databases">
        <title>A dynamic microbial community with high functional redundancy inhabits the cold, oxic subseafloor aquifer.</title>
        <authorList>
            <person name="Tully B.J."/>
            <person name="Wheat C.G."/>
            <person name="Glazer B.T."/>
            <person name="Huber J.A."/>
        </authorList>
    </citation>
    <scope>NUCLEOTIDE SEQUENCE [LARGE SCALE GENOMIC DNA]</scope>
</reference>